<keyword evidence="4" id="KW-0963">Cytoplasm</keyword>
<dbReference type="AlphaFoldDB" id="A0A0B7ITC0"/>
<evidence type="ECO:0000256" key="1">
    <source>
        <dbReference type="ARBA" id="ARBA00001968"/>
    </source>
</evidence>
<dbReference type="HAMAP" id="MF_00528">
    <property type="entry name" value="Maf"/>
    <property type="match status" value="1"/>
</dbReference>
<dbReference type="CDD" id="cd00555">
    <property type="entry name" value="Maf"/>
    <property type="match status" value="1"/>
</dbReference>
<keyword evidence="3 4" id="KW-0546">Nucleotide metabolism</keyword>
<comment type="caution">
    <text evidence="4">Lacks conserved residue(s) required for the propagation of feature annotation.</text>
</comment>
<gene>
    <name evidence="5" type="ORF">BN1209_0465</name>
</gene>
<dbReference type="HOGENOM" id="CLU_040416_2_1_4"/>
<dbReference type="EMBL" id="LN794158">
    <property type="protein sequence ID" value="CEN55513.1"/>
    <property type="molecule type" value="Genomic_DNA"/>
</dbReference>
<dbReference type="NCBIfam" id="TIGR00172">
    <property type="entry name" value="maf"/>
    <property type="match status" value="1"/>
</dbReference>
<dbReference type="PIRSF" id="PIRSF006305">
    <property type="entry name" value="Maf"/>
    <property type="match status" value="1"/>
</dbReference>
<evidence type="ECO:0000256" key="4">
    <source>
        <dbReference type="HAMAP-Rule" id="MF_00528"/>
    </source>
</evidence>
<dbReference type="GO" id="GO:0009117">
    <property type="term" value="P:nucleotide metabolic process"/>
    <property type="evidence" value="ECO:0007669"/>
    <property type="project" value="UniProtKB-KW"/>
</dbReference>
<proteinExistence type="inferred from homology"/>
<comment type="catalytic activity">
    <reaction evidence="4">
        <text>dTTP + H2O = dTMP + diphosphate + H(+)</text>
        <dbReference type="Rhea" id="RHEA:28534"/>
        <dbReference type="ChEBI" id="CHEBI:15377"/>
        <dbReference type="ChEBI" id="CHEBI:15378"/>
        <dbReference type="ChEBI" id="CHEBI:33019"/>
        <dbReference type="ChEBI" id="CHEBI:37568"/>
        <dbReference type="ChEBI" id="CHEBI:63528"/>
        <dbReference type="EC" id="3.6.1.9"/>
    </reaction>
</comment>
<dbReference type="Pfam" id="PF02545">
    <property type="entry name" value="Maf"/>
    <property type="match status" value="1"/>
</dbReference>
<dbReference type="SUPFAM" id="SSF52972">
    <property type="entry name" value="ITPase-like"/>
    <property type="match status" value="1"/>
</dbReference>
<dbReference type="KEGG" id="mbac:BN1209_0465"/>
<dbReference type="GO" id="GO:0005737">
    <property type="term" value="C:cytoplasm"/>
    <property type="evidence" value="ECO:0007669"/>
    <property type="project" value="UniProtKB-SubCell"/>
</dbReference>
<dbReference type="PANTHER" id="PTHR43213:SF5">
    <property type="entry name" value="BIFUNCTIONAL DTTP_UTP PYROPHOSPHATASE_METHYLTRANSFERASE PROTEIN-RELATED"/>
    <property type="match status" value="1"/>
</dbReference>
<keyword evidence="6" id="KW-1185">Reference proteome</keyword>
<dbReference type="Gene3D" id="3.90.950.10">
    <property type="match status" value="1"/>
</dbReference>
<dbReference type="STRING" id="1581680.BN1209_0465"/>
<organism evidence="5 6">
    <name type="scientific">Candidatus Methylopumilus turicensis</name>
    <dbReference type="NCBI Taxonomy" id="1581680"/>
    <lineage>
        <taxon>Bacteria</taxon>
        <taxon>Pseudomonadati</taxon>
        <taxon>Pseudomonadota</taxon>
        <taxon>Betaproteobacteria</taxon>
        <taxon>Nitrosomonadales</taxon>
        <taxon>Methylophilaceae</taxon>
        <taxon>Candidatus Methylopumilus</taxon>
    </lineage>
</organism>
<dbReference type="PANTHER" id="PTHR43213">
    <property type="entry name" value="BIFUNCTIONAL DTTP/UTP PYROPHOSPHATASE/METHYLTRANSFERASE PROTEIN-RELATED"/>
    <property type="match status" value="1"/>
</dbReference>
<comment type="similarity">
    <text evidence="4">Belongs to the Maf family. YhdE subfamily.</text>
</comment>
<dbReference type="GO" id="GO:0036221">
    <property type="term" value="F:UTP diphosphatase activity"/>
    <property type="evidence" value="ECO:0007669"/>
    <property type="project" value="RHEA"/>
</dbReference>
<comment type="cofactor">
    <cofactor evidence="1 4">
        <name>a divalent metal cation</name>
        <dbReference type="ChEBI" id="CHEBI:60240"/>
    </cofactor>
</comment>
<reference evidence="6" key="1">
    <citation type="submission" date="2014-12" db="EMBL/GenBank/DDBJ databases">
        <authorList>
            <person name="Salcher M.M."/>
        </authorList>
    </citation>
    <scope>NUCLEOTIDE SEQUENCE [LARGE SCALE GENOMIC DNA]</scope>
    <source>
        <strain evidence="6">MMS-10A-171</strain>
    </source>
</reference>
<evidence type="ECO:0000313" key="6">
    <source>
        <dbReference type="Proteomes" id="UP000056322"/>
    </source>
</evidence>
<accession>A0A0B7ITC0</accession>
<dbReference type="Proteomes" id="UP000056322">
    <property type="component" value="Chromosome 1"/>
</dbReference>
<comment type="subcellular location">
    <subcellularLocation>
        <location evidence="4">Cytoplasm</location>
    </subcellularLocation>
</comment>
<protein>
    <recommendedName>
        <fullName evidence="4">dTTP/UTP pyrophosphatase</fullName>
        <shortName evidence="4">dTTPase/UTPase</shortName>
        <ecNumber evidence="4">3.6.1.9</ecNumber>
    </recommendedName>
    <alternativeName>
        <fullName evidence="4">Nucleoside triphosphate pyrophosphatase</fullName>
    </alternativeName>
    <alternativeName>
        <fullName evidence="4">Nucleotide pyrophosphatase</fullName>
        <shortName evidence="4">Nucleotide PPase</shortName>
    </alternativeName>
</protein>
<evidence type="ECO:0000256" key="3">
    <source>
        <dbReference type="ARBA" id="ARBA00023080"/>
    </source>
</evidence>
<feature type="site" description="Important for substrate specificity" evidence="4">
    <location>
        <position position="50"/>
    </location>
</feature>
<keyword evidence="2 4" id="KW-0378">Hydrolase</keyword>
<evidence type="ECO:0000313" key="5">
    <source>
        <dbReference type="EMBL" id="CEN55513.1"/>
    </source>
</evidence>
<dbReference type="InterPro" id="IPR029001">
    <property type="entry name" value="ITPase-like_fam"/>
</dbReference>
<feature type="site" description="Important for substrate specificity" evidence="4">
    <location>
        <position position="195"/>
    </location>
</feature>
<dbReference type="InterPro" id="IPR003697">
    <property type="entry name" value="Maf-like"/>
</dbReference>
<comment type="function">
    <text evidence="4">Nucleoside triphosphate pyrophosphatase that hydrolyzes dTTP and UTP. May have a dual role in cell division arrest and in preventing the incorporation of modified nucleotides into cellular nucleic acids.</text>
</comment>
<dbReference type="EC" id="3.6.1.9" evidence="4"/>
<evidence type="ECO:0000256" key="2">
    <source>
        <dbReference type="ARBA" id="ARBA00022801"/>
    </source>
</evidence>
<comment type="catalytic activity">
    <reaction evidence="4">
        <text>UTP + H2O = UMP + diphosphate + H(+)</text>
        <dbReference type="Rhea" id="RHEA:29395"/>
        <dbReference type="ChEBI" id="CHEBI:15377"/>
        <dbReference type="ChEBI" id="CHEBI:15378"/>
        <dbReference type="ChEBI" id="CHEBI:33019"/>
        <dbReference type="ChEBI" id="CHEBI:46398"/>
        <dbReference type="ChEBI" id="CHEBI:57865"/>
        <dbReference type="EC" id="3.6.1.9"/>
    </reaction>
</comment>
<feature type="active site" description="Proton acceptor" evidence="4">
    <location>
        <position position="112"/>
    </location>
</feature>
<name>A0A0B7ITC0_9PROT</name>
<sequence length="232" mass="25313">MFSLLVLIKASVSIVAHRLITQRNINPKRQSMFTNTDQHKMIYLASRSPRRAELLQQMGLAFIVLPADIDETPLQNEPSEAYVLRLAAEKAKACYKDLVMKSMSLYPVLAADTTVSIDGKILGKPQDDDDAFQMLSSMSGRWHEVHTGIAVATADGVSVAISSTRVEMAPLSDQTILAYIATGEPRDKAGAYGIQGFAGTLIKRIEGSYSGVMGLPVYETAQLLSQAGIRMY</sequence>
<feature type="site" description="Important for substrate specificity" evidence="4">
    <location>
        <position position="113"/>
    </location>
</feature>
<dbReference type="GO" id="GO:0036218">
    <property type="term" value="F:dTTP diphosphatase activity"/>
    <property type="evidence" value="ECO:0007669"/>
    <property type="project" value="RHEA"/>
</dbReference>